<dbReference type="InterPro" id="IPR036397">
    <property type="entry name" value="RNaseH_sf"/>
</dbReference>
<reference evidence="4 5" key="1">
    <citation type="submission" date="2017-12" db="EMBL/GenBank/DDBJ databases">
        <title>Hemimetabolous genomes reveal molecular basis of termite eusociality.</title>
        <authorList>
            <person name="Harrison M.C."/>
            <person name="Jongepier E."/>
            <person name="Robertson H.M."/>
            <person name="Arning N."/>
            <person name="Bitard-Feildel T."/>
            <person name="Chao H."/>
            <person name="Childers C.P."/>
            <person name="Dinh H."/>
            <person name="Doddapaneni H."/>
            <person name="Dugan S."/>
            <person name="Gowin J."/>
            <person name="Greiner C."/>
            <person name="Han Y."/>
            <person name="Hu H."/>
            <person name="Hughes D.S.T."/>
            <person name="Huylmans A.-K."/>
            <person name="Kemena C."/>
            <person name="Kremer L.P.M."/>
            <person name="Lee S.L."/>
            <person name="Lopez-Ezquerra A."/>
            <person name="Mallet L."/>
            <person name="Monroy-Kuhn J.M."/>
            <person name="Moser A."/>
            <person name="Murali S.C."/>
            <person name="Muzny D.M."/>
            <person name="Otani S."/>
            <person name="Piulachs M.-D."/>
            <person name="Poelchau M."/>
            <person name="Qu J."/>
            <person name="Schaub F."/>
            <person name="Wada-Katsumata A."/>
            <person name="Worley K.C."/>
            <person name="Xie Q."/>
            <person name="Ylla G."/>
            <person name="Poulsen M."/>
            <person name="Gibbs R.A."/>
            <person name="Schal C."/>
            <person name="Richards S."/>
            <person name="Belles X."/>
            <person name="Korb J."/>
            <person name="Bornberg-Bauer E."/>
        </authorList>
    </citation>
    <scope>NUCLEOTIDE SEQUENCE [LARGE SCALE GENOMIC DNA]</scope>
    <source>
        <tissue evidence="4">Whole body</tissue>
    </source>
</reference>
<feature type="domain" description="Mos1 transposase HTH" evidence="3">
    <location>
        <begin position="11"/>
        <end position="52"/>
    </location>
</feature>
<accession>A0A2J7PQ57</accession>
<comment type="caution">
    <text evidence="4">The sequence shown here is derived from an EMBL/GenBank/DDBJ whole genome shotgun (WGS) entry which is preliminary data.</text>
</comment>
<dbReference type="EMBL" id="NEVH01022640">
    <property type="protein sequence ID" value="PNF18472.1"/>
    <property type="molecule type" value="Genomic_DNA"/>
</dbReference>
<gene>
    <name evidence="4" type="ORF">B7P43_G08996</name>
</gene>
<dbReference type="InParanoid" id="A0A2J7PQ57"/>
<protein>
    <recommendedName>
        <fullName evidence="3">Mos1 transposase HTH domain-containing protein</fullName>
    </recommendedName>
</protein>
<name>A0A2J7PQ57_9NEOP</name>
<dbReference type="GO" id="GO:0003676">
    <property type="term" value="F:nucleic acid binding"/>
    <property type="evidence" value="ECO:0007669"/>
    <property type="project" value="InterPro"/>
</dbReference>
<feature type="region of interest" description="Disordered" evidence="2">
    <location>
        <begin position="170"/>
        <end position="189"/>
    </location>
</feature>
<evidence type="ECO:0000256" key="2">
    <source>
        <dbReference type="SAM" id="MobiDB-lite"/>
    </source>
</evidence>
<dbReference type="InterPro" id="IPR052709">
    <property type="entry name" value="Transposase-MT_Hybrid"/>
</dbReference>
<evidence type="ECO:0000259" key="3">
    <source>
        <dbReference type="Pfam" id="PF17906"/>
    </source>
</evidence>
<dbReference type="InterPro" id="IPR041426">
    <property type="entry name" value="Mos1_HTH"/>
</dbReference>
<dbReference type="STRING" id="105785.A0A2J7PQ57"/>
<evidence type="ECO:0000313" key="4">
    <source>
        <dbReference type="EMBL" id="PNF18472.1"/>
    </source>
</evidence>
<dbReference type="GO" id="GO:0005634">
    <property type="term" value="C:nucleus"/>
    <property type="evidence" value="ECO:0007669"/>
    <property type="project" value="UniProtKB-SubCell"/>
</dbReference>
<dbReference type="AlphaFoldDB" id="A0A2J7PQ57"/>
<dbReference type="SUPFAM" id="SSF46689">
    <property type="entry name" value="Homeodomain-like"/>
    <property type="match status" value="1"/>
</dbReference>
<organism evidence="4 5">
    <name type="scientific">Cryptotermes secundus</name>
    <dbReference type="NCBI Taxonomy" id="105785"/>
    <lineage>
        <taxon>Eukaryota</taxon>
        <taxon>Metazoa</taxon>
        <taxon>Ecdysozoa</taxon>
        <taxon>Arthropoda</taxon>
        <taxon>Hexapoda</taxon>
        <taxon>Insecta</taxon>
        <taxon>Pterygota</taxon>
        <taxon>Neoptera</taxon>
        <taxon>Polyneoptera</taxon>
        <taxon>Dictyoptera</taxon>
        <taxon>Blattodea</taxon>
        <taxon>Blattoidea</taxon>
        <taxon>Termitoidae</taxon>
        <taxon>Kalotermitidae</taxon>
        <taxon>Cryptotermitinae</taxon>
        <taxon>Cryptotermes</taxon>
    </lineage>
</organism>
<comment type="subcellular location">
    <subcellularLocation>
        <location evidence="1">Nucleus</location>
    </subcellularLocation>
</comment>
<dbReference type="Proteomes" id="UP000235965">
    <property type="component" value="Unassembled WGS sequence"/>
</dbReference>
<dbReference type="PANTHER" id="PTHR46060">
    <property type="entry name" value="MARINER MOS1 TRANSPOSASE-LIKE PROTEIN"/>
    <property type="match status" value="1"/>
</dbReference>
<dbReference type="Pfam" id="PF17906">
    <property type="entry name" value="HTH_48"/>
    <property type="match status" value="1"/>
</dbReference>
<evidence type="ECO:0000256" key="1">
    <source>
        <dbReference type="ARBA" id="ARBA00004123"/>
    </source>
</evidence>
<dbReference type="InterPro" id="IPR009057">
    <property type="entry name" value="Homeodomain-like_sf"/>
</dbReference>
<sequence length="223" mass="25756">MFTKQEERSWIKIEVARGRSAQNCYQGLREACGDAALPYRTVARWVKLFREGWDAIQDSHRSGPPHVDNQTIQLLASLLDVDRRWTAWELAAEVGVCHKTVLHILHDILVYRKIAARWVPNTISEVQQWQRYAIARDLLDQYQKEGDDFLGRTVTLDESWARSYGPHLKRQSNEWKHPGSPRPKKVRPTQGNMKAMFTVAYDTAPHCTSTTDSKRCVLLQFPA</sequence>
<dbReference type="Gene3D" id="3.30.420.10">
    <property type="entry name" value="Ribonuclease H-like superfamily/Ribonuclease H"/>
    <property type="match status" value="1"/>
</dbReference>
<dbReference type="OrthoDB" id="10017160at2759"/>
<proteinExistence type="predicted"/>
<keyword evidence="5" id="KW-1185">Reference proteome</keyword>
<dbReference type="PANTHER" id="PTHR46060:SF1">
    <property type="entry name" value="MARINER MOS1 TRANSPOSASE-LIKE PROTEIN"/>
    <property type="match status" value="1"/>
</dbReference>
<evidence type="ECO:0000313" key="5">
    <source>
        <dbReference type="Proteomes" id="UP000235965"/>
    </source>
</evidence>